<dbReference type="AlphaFoldDB" id="A0A1D6H469"/>
<feature type="region of interest" description="Disordered" evidence="1">
    <location>
        <begin position="146"/>
        <end position="165"/>
    </location>
</feature>
<keyword evidence="2" id="KW-0472">Membrane</keyword>
<dbReference type="InParanoid" id="A0A1D6H469"/>
<dbReference type="SMR" id="A0A1D6H469"/>
<organism evidence="3">
    <name type="scientific">Zea mays</name>
    <name type="common">Maize</name>
    <dbReference type="NCBI Taxonomy" id="4577"/>
    <lineage>
        <taxon>Eukaryota</taxon>
        <taxon>Viridiplantae</taxon>
        <taxon>Streptophyta</taxon>
        <taxon>Embryophyta</taxon>
        <taxon>Tracheophyta</taxon>
        <taxon>Spermatophyta</taxon>
        <taxon>Magnoliopsida</taxon>
        <taxon>Liliopsida</taxon>
        <taxon>Poales</taxon>
        <taxon>Poaceae</taxon>
        <taxon>PACMAD clade</taxon>
        <taxon>Panicoideae</taxon>
        <taxon>Andropogonodae</taxon>
        <taxon>Andropogoneae</taxon>
        <taxon>Tripsacinae</taxon>
        <taxon>Zea</taxon>
    </lineage>
</organism>
<name>A0A1D6H469_MAIZE</name>
<proteinExistence type="predicted"/>
<reference evidence="3" key="1">
    <citation type="submission" date="2015-12" db="EMBL/GenBank/DDBJ databases">
        <title>Update maize B73 reference genome by single molecule sequencing technologies.</title>
        <authorList>
            <consortium name="Maize Genome Sequencing Project"/>
            <person name="Ware D."/>
        </authorList>
    </citation>
    <scope>NUCLEOTIDE SEQUENCE</scope>
    <source>
        <tissue evidence="3">Seedling</tissue>
    </source>
</reference>
<evidence type="ECO:0000313" key="3">
    <source>
        <dbReference type="EMBL" id="AQK69622.1"/>
    </source>
</evidence>
<protein>
    <submittedName>
        <fullName evidence="3">Dentin sialophosphoprotein-related</fullName>
    </submittedName>
</protein>
<feature type="compositionally biased region" description="Gly residues" evidence="1">
    <location>
        <begin position="152"/>
        <end position="163"/>
    </location>
</feature>
<evidence type="ECO:0000256" key="1">
    <source>
        <dbReference type="SAM" id="MobiDB-lite"/>
    </source>
</evidence>
<dbReference type="PANTHER" id="PTHR38372">
    <property type="entry name" value="DENTIN SIALOPHOSPHOPROTEIN-LIKE PROTEIN"/>
    <property type="match status" value="1"/>
</dbReference>
<feature type="transmembrane region" description="Helical" evidence="2">
    <location>
        <begin position="293"/>
        <end position="320"/>
    </location>
</feature>
<keyword evidence="2" id="KW-0812">Transmembrane</keyword>
<dbReference type="PANTHER" id="PTHR38372:SF2">
    <property type="entry name" value="DENTIN SIALOPHOSPHOPROTEIN-LIKE PROTEIN"/>
    <property type="match status" value="1"/>
</dbReference>
<dbReference type="EMBL" id="CM000781">
    <property type="protein sequence ID" value="AQK69622.1"/>
    <property type="molecule type" value="Genomic_DNA"/>
</dbReference>
<feature type="compositionally biased region" description="Basic residues" evidence="1">
    <location>
        <begin position="66"/>
        <end position="76"/>
    </location>
</feature>
<feature type="region of interest" description="Disordered" evidence="1">
    <location>
        <begin position="1"/>
        <end position="96"/>
    </location>
</feature>
<dbReference type="STRING" id="4577.A0A1D6H469"/>
<sequence>MPLPPQPRSTVLGTAPRTGRSSARICLRRLASTKRGSAEAAEGSGEKEMRSAWEEEKKIDAEMRSRRSSRRRRAPRARSPPATSAPPAPLATTSRKEVGAAPNPLLVNQLKLLLPCPAWHPRGGERRGDTAGAGDGRRVGIGLVGRRRGRASQGGGRQAGAGGRAQPVIDVSGKEFKFTWASERGELCDIYEERRSGEDGNGLLLECGSAWRKVNVQRILDESTKNLVKMRSKEAERLSKSRKSIVLDPANPSVKSQARSMAAAAVEGLFIAEFMSFSAFHRRVHVAQDLDKAYLSVFVWFRLHYSSLTLVATIIFSYIICN</sequence>
<keyword evidence="2" id="KW-1133">Transmembrane helix</keyword>
<gene>
    <name evidence="3" type="ORF">ZEAMMB73_Zm00001d015824</name>
</gene>
<accession>A0A1D6H469</accession>
<dbReference type="ExpressionAtlas" id="A0A1D6H469">
    <property type="expression patterns" value="baseline"/>
</dbReference>
<evidence type="ECO:0000256" key="2">
    <source>
        <dbReference type="SAM" id="Phobius"/>
    </source>
</evidence>
<feature type="compositionally biased region" description="Basic and acidic residues" evidence="1">
    <location>
        <begin position="44"/>
        <end position="65"/>
    </location>
</feature>